<evidence type="ECO:0000256" key="2">
    <source>
        <dbReference type="SAM" id="SignalP"/>
    </source>
</evidence>
<name>A0A8S3RY53_MYTED</name>
<feature type="transmembrane region" description="Helical" evidence="1">
    <location>
        <begin position="108"/>
        <end position="126"/>
    </location>
</feature>
<keyword evidence="1" id="KW-1133">Transmembrane helix</keyword>
<accession>A0A8S3RY53</accession>
<evidence type="ECO:0000256" key="1">
    <source>
        <dbReference type="SAM" id="Phobius"/>
    </source>
</evidence>
<dbReference type="Proteomes" id="UP000683360">
    <property type="component" value="Unassembled WGS sequence"/>
</dbReference>
<evidence type="ECO:0000313" key="4">
    <source>
        <dbReference type="Proteomes" id="UP000683360"/>
    </source>
</evidence>
<feature type="signal peptide" evidence="2">
    <location>
        <begin position="1"/>
        <end position="20"/>
    </location>
</feature>
<protein>
    <submittedName>
        <fullName evidence="3">Uncharacterized protein</fullName>
    </submittedName>
</protein>
<sequence>MNKLAIVLCVVLVCSCTIQAQFLSGLTSGQAFGLGLGLPFFLGGIGRGLNGGGGVGYPIPPPPRPFLLPPPMYQPITVLITPRRANSVMLGRNIKYHLKKIITKMNKLAIVLCVVLVCSCTIQAQFLSGLSSGQAFGLGLGLPFFLGGINRGLNGRGGVGYPIPPPPRPFLLPPPMYQPITGEL</sequence>
<gene>
    <name evidence="3" type="ORF">MEDL_25793</name>
</gene>
<keyword evidence="1" id="KW-0472">Membrane</keyword>
<feature type="transmembrane region" description="Helical" evidence="1">
    <location>
        <begin position="132"/>
        <end position="149"/>
    </location>
</feature>
<proteinExistence type="predicted"/>
<reference evidence="3" key="1">
    <citation type="submission" date="2021-03" db="EMBL/GenBank/DDBJ databases">
        <authorList>
            <person name="Bekaert M."/>
        </authorList>
    </citation>
    <scope>NUCLEOTIDE SEQUENCE</scope>
</reference>
<evidence type="ECO:0000313" key="3">
    <source>
        <dbReference type="EMBL" id="CAG2211766.1"/>
    </source>
</evidence>
<keyword evidence="4" id="KW-1185">Reference proteome</keyword>
<dbReference type="EMBL" id="CAJPWZ010001274">
    <property type="protein sequence ID" value="CAG2211766.1"/>
    <property type="molecule type" value="Genomic_DNA"/>
</dbReference>
<comment type="caution">
    <text evidence="3">The sequence shown here is derived from an EMBL/GenBank/DDBJ whole genome shotgun (WGS) entry which is preliminary data.</text>
</comment>
<keyword evidence="1" id="KW-0812">Transmembrane</keyword>
<keyword evidence="2" id="KW-0732">Signal</keyword>
<feature type="chain" id="PRO_5035911495" evidence="2">
    <location>
        <begin position="21"/>
        <end position="184"/>
    </location>
</feature>
<organism evidence="3 4">
    <name type="scientific">Mytilus edulis</name>
    <name type="common">Blue mussel</name>
    <dbReference type="NCBI Taxonomy" id="6550"/>
    <lineage>
        <taxon>Eukaryota</taxon>
        <taxon>Metazoa</taxon>
        <taxon>Spiralia</taxon>
        <taxon>Lophotrochozoa</taxon>
        <taxon>Mollusca</taxon>
        <taxon>Bivalvia</taxon>
        <taxon>Autobranchia</taxon>
        <taxon>Pteriomorphia</taxon>
        <taxon>Mytilida</taxon>
        <taxon>Mytiloidea</taxon>
        <taxon>Mytilidae</taxon>
        <taxon>Mytilinae</taxon>
        <taxon>Mytilus</taxon>
    </lineage>
</organism>
<dbReference type="AlphaFoldDB" id="A0A8S3RY53"/>
<dbReference type="OrthoDB" id="10550396at2759"/>
<dbReference type="PROSITE" id="PS51257">
    <property type="entry name" value="PROKAR_LIPOPROTEIN"/>
    <property type="match status" value="1"/>
</dbReference>